<dbReference type="OMA" id="FRHYRIP"/>
<name>A0A177E0L6_ALTAL</name>
<protein>
    <submittedName>
        <fullName evidence="3">Acetyl-CoA synthetase-like protein</fullName>
    </submittedName>
</protein>
<dbReference type="VEuPathDB" id="FungiDB:CC77DRAFT_1004645"/>
<dbReference type="Pfam" id="PF00501">
    <property type="entry name" value="AMP-binding"/>
    <property type="match status" value="1"/>
</dbReference>
<gene>
    <name evidence="3" type="ORF">CC77DRAFT_1004645</name>
</gene>
<dbReference type="GeneID" id="29108877"/>
<dbReference type="PANTHER" id="PTHR43201">
    <property type="entry name" value="ACYL-COA SYNTHETASE"/>
    <property type="match status" value="1"/>
</dbReference>
<dbReference type="InterPro" id="IPR000873">
    <property type="entry name" value="AMP-dep_synth/lig_dom"/>
</dbReference>
<reference evidence="3 4" key="1">
    <citation type="submission" date="2016-05" db="EMBL/GenBank/DDBJ databases">
        <title>Comparative analysis of secretome profiles of manganese(II)-oxidizing ascomycete fungi.</title>
        <authorList>
            <consortium name="DOE Joint Genome Institute"/>
            <person name="Zeiner C.A."/>
            <person name="Purvine S.O."/>
            <person name="Zink E.M."/>
            <person name="Wu S."/>
            <person name="Pasa-Tolic L."/>
            <person name="Chaput D.L."/>
            <person name="Haridas S."/>
            <person name="Grigoriev I.V."/>
            <person name="Santelli C.M."/>
            <person name="Hansel C.M."/>
        </authorList>
    </citation>
    <scope>NUCLEOTIDE SEQUENCE [LARGE SCALE GENOMIC DNA]</scope>
    <source>
        <strain evidence="3 4">SRC1lrK2f</strain>
    </source>
</reference>
<evidence type="ECO:0000259" key="2">
    <source>
        <dbReference type="Pfam" id="PF00501"/>
    </source>
</evidence>
<keyword evidence="4" id="KW-1185">Reference proteome</keyword>
<dbReference type="Gene3D" id="3.40.50.12780">
    <property type="entry name" value="N-terminal domain of ligase-like"/>
    <property type="match status" value="1"/>
</dbReference>
<accession>A0A177E0L6</accession>
<dbReference type="KEGG" id="aalt:CC77DRAFT_1004645"/>
<dbReference type="EMBL" id="KV441470">
    <property type="protein sequence ID" value="OAG24961.1"/>
    <property type="molecule type" value="Genomic_DNA"/>
</dbReference>
<feature type="domain" description="AMP-dependent synthetase/ligase" evidence="2">
    <location>
        <begin position="23"/>
        <end position="390"/>
    </location>
</feature>
<dbReference type="STRING" id="5599.A0A177E0L6"/>
<dbReference type="GO" id="GO:0031956">
    <property type="term" value="F:medium-chain fatty acid-CoA ligase activity"/>
    <property type="evidence" value="ECO:0007669"/>
    <property type="project" value="TreeGrafter"/>
</dbReference>
<dbReference type="PROSITE" id="PS00455">
    <property type="entry name" value="AMP_BINDING"/>
    <property type="match status" value="1"/>
</dbReference>
<dbReference type="AlphaFoldDB" id="A0A177E0L6"/>
<comment type="similarity">
    <text evidence="1">Belongs to the ATP-dependent AMP-binding enzyme family.</text>
</comment>
<dbReference type="GO" id="GO:0006631">
    <property type="term" value="P:fatty acid metabolic process"/>
    <property type="evidence" value="ECO:0007669"/>
    <property type="project" value="TreeGrafter"/>
</dbReference>
<dbReference type="PANTHER" id="PTHR43201:SF8">
    <property type="entry name" value="ACYL-COA SYNTHETASE FAMILY MEMBER 3"/>
    <property type="match status" value="1"/>
</dbReference>
<proteinExistence type="inferred from homology"/>
<evidence type="ECO:0000313" key="3">
    <source>
        <dbReference type="EMBL" id="OAG24961.1"/>
    </source>
</evidence>
<dbReference type="InterPro" id="IPR020845">
    <property type="entry name" value="AMP-binding_CS"/>
</dbReference>
<dbReference type="RefSeq" id="XP_018390382.1">
    <property type="nucleotide sequence ID" value="XM_018523283.1"/>
</dbReference>
<dbReference type="SUPFAM" id="SSF56801">
    <property type="entry name" value="Acetyl-CoA synthetase-like"/>
    <property type="match status" value="1"/>
</dbReference>
<evidence type="ECO:0000313" key="4">
    <source>
        <dbReference type="Proteomes" id="UP000077248"/>
    </source>
</evidence>
<sequence length="554" mass="60364">MTAVIAPQVPDDPIFVSLLAASATYPRSEPIVYERDGHKKTYPELLSDILRTRSVIREKLPGINREGLLSDHDVYIAIVSQSIYEFIVAWFAVSAIGGVSIILPSGIRPDEASLILRIRPGCILAGSESANKAAAICDIMNKGHDSDRIFSMPISSSAEPLEQSTQISVDRTLQIDSRRAGSVLFTSGTSGPPKGVVLPRASFHFGRKPAKPGSATLGYKGAYWWTGCRKALEPVMSGKKLYHIGETAGAQEVLEALKNYPITTVGFIPALLHDMKEHILANPPVEAWSSCFKELSMIYCGGATLEQSKFQFWSDLTKLPIYIVYGANELGGRAIGGISDTECIEPYPEAYLNRHKGLIGRAVSDTIVKLSEGDHGELLVKSPRMLLGYFGNEKLTADAFDDEGFYKTGDLAELHDDQYRFCGRASCDSEASVLAVPHREARQLCGAVVRFQKEGFSKPGALTPLARIRADLASSLAPYMLPTVLSVLEHTQELPRTHSGKVMKKNVLRDCLGVIEWFSAEALAPGVEFWGSDLPQVESAGARMWDRGGMQASS</sequence>
<evidence type="ECO:0000256" key="1">
    <source>
        <dbReference type="ARBA" id="ARBA00006432"/>
    </source>
</evidence>
<dbReference type="Gene3D" id="3.30.300.30">
    <property type="match status" value="1"/>
</dbReference>
<dbReference type="InterPro" id="IPR045851">
    <property type="entry name" value="AMP-bd_C_sf"/>
</dbReference>
<dbReference type="InterPro" id="IPR042099">
    <property type="entry name" value="ANL_N_sf"/>
</dbReference>
<organism evidence="3 4">
    <name type="scientific">Alternaria alternata</name>
    <name type="common">Alternaria rot fungus</name>
    <name type="synonym">Torula alternata</name>
    <dbReference type="NCBI Taxonomy" id="5599"/>
    <lineage>
        <taxon>Eukaryota</taxon>
        <taxon>Fungi</taxon>
        <taxon>Dikarya</taxon>
        <taxon>Ascomycota</taxon>
        <taxon>Pezizomycotina</taxon>
        <taxon>Dothideomycetes</taxon>
        <taxon>Pleosporomycetidae</taxon>
        <taxon>Pleosporales</taxon>
        <taxon>Pleosporineae</taxon>
        <taxon>Pleosporaceae</taxon>
        <taxon>Alternaria</taxon>
        <taxon>Alternaria sect. Alternaria</taxon>
        <taxon>Alternaria alternata complex</taxon>
    </lineage>
</organism>
<dbReference type="Proteomes" id="UP000077248">
    <property type="component" value="Unassembled WGS sequence"/>
</dbReference>